<dbReference type="Proteomes" id="UP000184192">
    <property type="component" value="Unassembled WGS sequence"/>
</dbReference>
<evidence type="ECO:0000256" key="4">
    <source>
        <dbReference type="ARBA" id="ARBA00022827"/>
    </source>
</evidence>
<dbReference type="eggNOG" id="COG0562">
    <property type="taxonomic scope" value="Bacteria"/>
</dbReference>
<dbReference type="RefSeq" id="WP_025833395.1">
    <property type="nucleotide sequence ID" value="NZ_CABMFG010000003.1"/>
</dbReference>
<proteinExistence type="inferred from homology"/>
<evidence type="ECO:0000313" key="7">
    <source>
        <dbReference type="EMBL" id="RGX80569.1"/>
    </source>
</evidence>
<keyword evidence="5 7" id="KW-0413">Isomerase</keyword>
<organism evidence="8 9">
    <name type="scientific">Bacteroides stercorirosoris</name>
    <dbReference type="NCBI Taxonomy" id="871324"/>
    <lineage>
        <taxon>Bacteria</taxon>
        <taxon>Pseudomonadati</taxon>
        <taxon>Bacteroidota</taxon>
        <taxon>Bacteroidia</taxon>
        <taxon>Bacteroidales</taxon>
        <taxon>Bacteroidaceae</taxon>
        <taxon>Bacteroides</taxon>
    </lineage>
</organism>
<dbReference type="GO" id="GO:0008767">
    <property type="term" value="F:UDP-galactopyranose mutase activity"/>
    <property type="evidence" value="ECO:0007669"/>
    <property type="project" value="UniProtKB-EC"/>
</dbReference>
<dbReference type="NCBIfam" id="TIGR00031">
    <property type="entry name" value="UDP-GALP_mutase"/>
    <property type="match status" value="1"/>
</dbReference>
<dbReference type="GO" id="GO:0050660">
    <property type="term" value="F:flavin adenine dinucleotide binding"/>
    <property type="evidence" value="ECO:0007669"/>
    <property type="project" value="TreeGrafter"/>
</dbReference>
<dbReference type="Pfam" id="PF03275">
    <property type="entry name" value="GLF"/>
    <property type="match status" value="1"/>
</dbReference>
<dbReference type="SUPFAM" id="SSF54373">
    <property type="entry name" value="FAD-linked reductases, C-terminal domain"/>
    <property type="match status" value="1"/>
</dbReference>
<evidence type="ECO:0000313" key="9">
    <source>
        <dbReference type="Proteomes" id="UP000184192"/>
    </source>
</evidence>
<dbReference type="Proteomes" id="UP000286075">
    <property type="component" value="Unassembled WGS sequence"/>
</dbReference>
<keyword evidence="4" id="KW-0274">FAD</keyword>
<name>A0A1M6DDC1_9BACE</name>
<dbReference type="PANTHER" id="PTHR21197:SF0">
    <property type="entry name" value="UDP-GALACTOPYRANOSE MUTASE"/>
    <property type="match status" value="1"/>
</dbReference>
<dbReference type="AlphaFoldDB" id="A0A1M6DDC1"/>
<evidence type="ECO:0000256" key="3">
    <source>
        <dbReference type="ARBA" id="ARBA00022630"/>
    </source>
</evidence>
<evidence type="ECO:0000256" key="2">
    <source>
        <dbReference type="ARBA" id="ARBA00009321"/>
    </source>
</evidence>
<evidence type="ECO:0000256" key="5">
    <source>
        <dbReference type="ARBA" id="ARBA00023235"/>
    </source>
</evidence>
<comment type="similarity">
    <text evidence="2">Belongs to the UDP-galactopyranose/dTDP-fucopyranose mutase family.</text>
</comment>
<dbReference type="PANTHER" id="PTHR21197">
    <property type="entry name" value="UDP-GALACTOPYRANOSE MUTASE"/>
    <property type="match status" value="1"/>
</dbReference>
<sequence>MKQYDYLIVGSGLFGAVFAHEAQKAGKRCLVVEKRTHTGGNIYCEEIAGIHVHKYGAHIFHTDNKEVWQYVNQLVEFNRYTNSPIANYEGKLYNLPFNMNTFYQLWGVRTPDEAKAKIKEQCKEYEYITNPQNLEEQALKLCGKDIYQRLIKGYTEKQWGRAATELPAFIIKRIPFRFVFDNNYFNDPYQGIPIGGYNCLINALLKGIDVRIGVDYIEHRQELDALAEKVLYTGCIDEYFNYVCGPLEYRSLRFEHKHLKDIEDFQGNAVVNYTAREIPYTRIIEHKHFEFGKQPSTIITYEYPDDFEKGKEPYYPVNDEDNTKIFKKYQALAQKEKNVLFGGRLAQYTYADMDDTVAAALKLWKDSRIISAQ</sequence>
<dbReference type="Gene3D" id="3.40.50.720">
    <property type="entry name" value="NAD(P)-binding Rossmann-like Domain"/>
    <property type="match status" value="3"/>
</dbReference>
<dbReference type="GeneID" id="92711476"/>
<dbReference type="SUPFAM" id="SSF51971">
    <property type="entry name" value="Nucleotide-binding domain"/>
    <property type="match status" value="1"/>
</dbReference>
<dbReference type="EC" id="5.4.99.9" evidence="7"/>
<evidence type="ECO:0000259" key="6">
    <source>
        <dbReference type="Pfam" id="PF03275"/>
    </source>
</evidence>
<dbReference type="InterPro" id="IPR004379">
    <property type="entry name" value="UDP-GALP_mutase"/>
</dbReference>
<evidence type="ECO:0000313" key="10">
    <source>
        <dbReference type="Proteomes" id="UP000286075"/>
    </source>
</evidence>
<gene>
    <name evidence="7" type="primary">glf</name>
    <name evidence="7" type="ORF">DXA68_03085</name>
    <name evidence="8" type="ORF">SAMN05444350_10684</name>
</gene>
<evidence type="ECO:0000313" key="8">
    <source>
        <dbReference type="EMBL" id="SHI71041.1"/>
    </source>
</evidence>
<reference evidence="9" key="1">
    <citation type="submission" date="2016-11" db="EMBL/GenBank/DDBJ databases">
        <authorList>
            <person name="Varghese N."/>
            <person name="Submissions S."/>
        </authorList>
    </citation>
    <scope>NUCLEOTIDE SEQUENCE [LARGE SCALE GENOMIC DNA]</scope>
    <source>
        <strain evidence="9">DSM 26884</strain>
    </source>
</reference>
<dbReference type="EMBL" id="FQZN01000006">
    <property type="protein sequence ID" value="SHI71041.1"/>
    <property type="molecule type" value="Genomic_DNA"/>
</dbReference>
<reference evidence="8" key="2">
    <citation type="submission" date="2016-11" db="EMBL/GenBank/DDBJ databases">
        <authorList>
            <person name="Jaros S."/>
            <person name="Januszkiewicz K."/>
            <person name="Wedrychowicz H."/>
        </authorList>
    </citation>
    <scope>NUCLEOTIDE SEQUENCE [LARGE SCALE GENOMIC DNA]</scope>
    <source>
        <strain evidence="8">DSM 26884</strain>
    </source>
</reference>
<dbReference type="Pfam" id="PF13450">
    <property type="entry name" value="NAD_binding_8"/>
    <property type="match status" value="1"/>
</dbReference>
<evidence type="ECO:0000256" key="1">
    <source>
        <dbReference type="ARBA" id="ARBA00001974"/>
    </source>
</evidence>
<dbReference type="EMBL" id="QSCF01000003">
    <property type="protein sequence ID" value="RGX80569.1"/>
    <property type="molecule type" value="Genomic_DNA"/>
</dbReference>
<accession>A0A1M6DDC1</accession>
<dbReference type="OrthoDB" id="9769600at2"/>
<reference evidence="7 10" key="3">
    <citation type="submission" date="2018-08" db="EMBL/GenBank/DDBJ databases">
        <title>A genome reference for cultivated species of the human gut microbiota.</title>
        <authorList>
            <person name="Zou Y."/>
            <person name="Xue W."/>
            <person name="Luo G."/>
        </authorList>
    </citation>
    <scope>NUCLEOTIDE SEQUENCE [LARGE SCALE GENOMIC DNA]</scope>
    <source>
        <strain evidence="7 10">OF03-9BH</strain>
    </source>
</reference>
<protein>
    <submittedName>
        <fullName evidence="8">UDP-galactopyranose mutase</fullName>
        <ecNumber evidence="7">5.4.99.9</ecNumber>
    </submittedName>
</protein>
<dbReference type="GO" id="GO:0005829">
    <property type="term" value="C:cytosol"/>
    <property type="evidence" value="ECO:0007669"/>
    <property type="project" value="TreeGrafter"/>
</dbReference>
<comment type="cofactor">
    <cofactor evidence="1">
        <name>FAD</name>
        <dbReference type="ChEBI" id="CHEBI:57692"/>
    </cofactor>
</comment>
<keyword evidence="3" id="KW-0285">Flavoprotein</keyword>
<keyword evidence="9" id="KW-1185">Reference proteome</keyword>
<dbReference type="InterPro" id="IPR015899">
    <property type="entry name" value="UDP-GalPyranose_mutase_C"/>
</dbReference>
<feature type="domain" description="UDP-galactopyranose mutase C-terminal" evidence="6">
    <location>
        <begin position="150"/>
        <end position="350"/>
    </location>
</feature>